<dbReference type="AlphaFoldDB" id="A0A418X0H4"/>
<proteinExistence type="predicted"/>
<dbReference type="EMBL" id="QYUN01000002">
    <property type="protein sequence ID" value="RJG05843.1"/>
    <property type="molecule type" value="Genomic_DNA"/>
</dbReference>
<keyword evidence="2" id="KW-1185">Reference proteome</keyword>
<dbReference type="Proteomes" id="UP000285190">
    <property type="component" value="Unassembled WGS sequence"/>
</dbReference>
<accession>A0A418X0H4</accession>
<organism evidence="1 2">
    <name type="scientific">Noviherbaspirillum cavernae</name>
    <dbReference type="NCBI Taxonomy" id="2320862"/>
    <lineage>
        <taxon>Bacteria</taxon>
        <taxon>Pseudomonadati</taxon>
        <taxon>Pseudomonadota</taxon>
        <taxon>Betaproteobacteria</taxon>
        <taxon>Burkholderiales</taxon>
        <taxon>Oxalobacteraceae</taxon>
        <taxon>Noviherbaspirillum</taxon>
    </lineage>
</organism>
<protein>
    <submittedName>
        <fullName evidence="1">Uncharacterized protein</fullName>
    </submittedName>
</protein>
<evidence type="ECO:0000313" key="1">
    <source>
        <dbReference type="EMBL" id="RJG05843.1"/>
    </source>
</evidence>
<evidence type="ECO:0000313" key="2">
    <source>
        <dbReference type="Proteomes" id="UP000285190"/>
    </source>
</evidence>
<sequence>MRLYTIGLALAPDRKTQVFRYTRHVVNPSKDRPHRAHCLGLTGSGALCLMHDKRWMRDLLRLVRASDAKRVSPLVVADHLARFNLFAHQNTADGTVGPRAIVAWRHNKSGVYRGGGGHQFYDGTVRERGADQLPTIANGMDIQALVTVTMPFMMPYLISQLNALHTGEEPSVLDVTRLDAEVAKLPTHPEEDLK</sequence>
<reference evidence="1 2" key="1">
    <citation type="submission" date="2018-09" db="EMBL/GenBank/DDBJ databases">
        <authorList>
            <person name="Zhu H."/>
        </authorList>
    </citation>
    <scope>NUCLEOTIDE SEQUENCE [LARGE SCALE GENOMIC DNA]</scope>
    <source>
        <strain evidence="1 2">K2R10-39</strain>
    </source>
</reference>
<name>A0A418X0H4_9BURK</name>
<gene>
    <name evidence="1" type="ORF">D3870_07270</name>
</gene>
<comment type="caution">
    <text evidence="1">The sequence shown here is derived from an EMBL/GenBank/DDBJ whole genome shotgun (WGS) entry which is preliminary data.</text>
</comment>